<reference evidence="3" key="2">
    <citation type="journal article" date="2021" name="PeerJ">
        <title>Extensive microbial diversity within the chicken gut microbiome revealed by metagenomics and culture.</title>
        <authorList>
            <person name="Gilroy R."/>
            <person name="Ravi A."/>
            <person name="Getino M."/>
            <person name="Pursley I."/>
            <person name="Horton D.L."/>
            <person name="Alikhan N.F."/>
            <person name="Baker D."/>
            <person name="Gharbi K."/>
            <person name="Hall N."/>
            <person name="Watson M."/>
            <person name="Adriaenssens E.M."/>
            <person name="Foster-Nyarko E."/>
            <person name="Jarju S."/>
            <person name="Secka A."/>
            <person name="Antonio M."/>
            <person name="Oren A."/>
            <person name="Chaudhuri R.R."/>
            <person name="La Ragione R."/>
            <person name="Hildebrand F."/>
            <person name="Pallen M.J."/>
        </authorList>
    </citation>
    <scope>NUCLEOTIDE SEQUENCE</scope>
    <source>
        <strain evidence="3">ChiHcec3-11533</strain>
    </source>
</reference>
<sequence>MTYIHRSIEERLVKASETFKAVLVTGPRQVGKSTVLKKVFPDRKYVSLDDPFLEEQANQNGSMFMMLNQPPITFDEVQRAPVLFRYIKMKCDETDAKGLYCLSGSQQFKLMQNVSETLSGRISILELSGLSLREMQGDSFNQRFLPTMEYILERQKTAKTPENIWEIIHHGSYPALQDENLEWSTFYADYVRTYIERDVRELSAVQDLDAFRRFMIAAAARTGEMLNYSNIADEVGKDVATIKNWISILETSGIIYLLEPYASAVLKRAIKTPKLYFRDTGLACYLTRWLTADTLAYGAMNGPMFETFVISEILKSFSNSGLDYRYFVSYYRGKDKAKVQKNGVSVEMESEIDFIIEENGVLYPIEIKKASNVHADMASAFQVLDKIPEKKRGMGAVICTCSQPGQLRENVLQIPVWYI</sequence>
<name>A0A9D1IBK2_9FIRM</name>
<gene>
    <name evidence="3" type="ORF">IAB02_06715</name>
</gene>
<dbReference type="InterPro" id="IPR041682">
    <property type="entry name" value="AAA_14"/>
</dbReference>
<dbReference type="EMBL" id="DVMU01000151">
    <property type="protein sequence ID" value="HIU34238.1"/>
    <property type="molecule type" value="Genomic_DNA"/>
</dbReference>
<dbReference type="AlphaFoldDB" id="A0A9D1IBK2"/>
<dbReference type="PANTHER" id="PTHR43566">
    <property type="entry name" value="CONSERVED PROTEIN"/>
    <property type="match status" value="1"/>
</dbReference>
<dbReference type="SUPFAM" id="SSF52540">
    <property type="entry name" value="P-loop containing nucleoside triphosphate hydrolases"/>
    <property type="match status" value="1"/>
</dbReference>
<proteinExistence type="predicted"/>
<dbReference type="PANTHER" id="PTHR43566:SF2">
    <property type="entry name" value="DUF4143 DOMAIN-CONTAINING PROTEIN"/>
    <property type="match status" value="1"/>
</dbReference>
<dbReference type="Pfam" id="PF13173">
    <property type="entry name" value="AAA_14"/>
    <property type="match status" value="1"/>
</dbReference>
<organism evidence="3 4">
    <name type="scientific">Candidatus Pullichristensenella excrementigallinarum</name>
    <dbReference type="NCBI Taxonomy" id="2840907"/>
    <lineage>
        <taxon>Bacteria</taxon>
        <taxon>Bacillati</taxon>
        <taxon>Bacillota</taxon>
        <taxon>Clostridia</taxon>
        <taxon>Candidatus Pullichristensenella</taxon>
    </lineage>
</organism>
<evidence type="ECO:0000313" key="3">
    <source>
        <dbReference type="EMBL" id="HIU34238.1"/>
    </source>
</evidence>
<evidence type="ECO:0000313" key="4">
    <source>
        <dbReference type="Proteomes" id="UP000824072"/>
    </source>
</evidence>
<reference evidence="3" key="1">
    <citation type="submission" date="2020-10" db="EMBL/GenBank/DDBJ databases">
        <authorList>
            <person name="Gilroy R."/>
        </authorList>
    </citation>
    <scope>NUCLEOTIDE SEQUENCE</scope>
    <source>
        <strain evidence="3">ChiHcec3-11533</strain>
    </source>
</reference>
<dbReference type="InterPro" id="IPR025420">
    <property type="entry name" value="DUF4143"/>
</dbReference>
<evidence type="ECO:0000259" key="1">
    <source>
        <dbReference type="Pfam" id="PF13173"/>
    </source>
</evidence>
<protein>
    <submittedName>
        <fullName evidence="3">ATP-binding protein</fullName>
    </submittedName>
</protein>
<comment type="caution">
    <text evidence="3">The sequence shown here is derived from an EMBL/GenBank/DDBJ whole genome shotgun (WGS) entry which is preliminary data.</text>
</comment>
<dbReference type="Proteomes" id="UP000824072">
    <property type="component" value="Unassembled WGS sequence"/>
</dbReference>
<dbReference type="GO" id="GO:0005524">
    <property type="term" value="F:ATP binding"/>
    <property type="evidence" value="ECO:0007669"/>
    <property type="project" value="UniProtKB-KW"/>
</dbReference>
<keyword evidence="3" id="KW-0067">ATP-binding</keyword>
<keyword evidence="3" id="KW-0547">Nucleotide-binding</keyword>
<dbReference type="InterPro" id="IPR027417">
    <property type="entry name" value="P-loop_NTPase"/>
</dbReference>
<feature type="domain" description="DUF4143" evidence="2">
    <location>
        <begin position="196"/>
        <end position="369"/>
    </location>
</feature>
<accession>A0A9D1IBK2</accession>
<evidence type="ECO:0000259" key="2">
    <source>
        <dbReference type="Pfam" id="PF13635"/>
    </source>
</evidence>
<feature type="domain" description="AAA" evidence="1">
    <location>
        <begin position="19"/>
        <end position="135"/>
    </location>
</feature>
<dbReference type="Pfam" id="PF13635">
    <property type="entry name" value="DUF4143"/>
    <property type="match status" value="1"/>
</dbReference>